<organism evidence="2">
    <name type="scientific">Catovirus CTV1</name>
    <dbReference type="NCBI Taxonomy" id="1977631"/>
    <lineage>
        <taxon>Viruses</taxon>
        <taxon>Varidnaviria</taxon>
        <taxon>Bamfordvirae</taxon>
        <taxon>Nucleocytoviricota</taxon>
        <taxon>Megaviricetes</taxon>
        <taxon>Imitervirales</taxon>
        <taxon>Mimiviridae</taxon>
        <taxon>Klosneuvirinae</taxon>
        <taxon>Catovirus</taxon>
    </lineage>
</organism>
<dbReference type="Pfam" id="PF04970">
    <property type="entry name" value="LRAT"/>
    <property type="match status" value="1"/>
</dbReference>
<proteinExistence type="predicted"/>
<gene>
    <name evidence="2" type="ORF">Catovirus_1_544</name>
</gene>
<dbReference type="EMBL" id="KY684083">
    <property type="protein sequence ID" value="ARF08494.1"/>
    <property type="molecule type" value="Genomic_DNA"/>
</dbReference>
<accession>A0A1V0S9Y8</accession>
<name>A0A1V0S9Y8_9VIRU</name>
<dbReference type="InterPro" id="IPR007053">
    <property type="entry name" value="LRAT_dom"/>
</dbReference>
<evidence type="ECO:0000313" key="2">
    <source>
        <dbReference type="EMBL" id="ARF08494.1"/>
    </source>
</evidence>
<evidence type="ECO:0000259" key="1">
    <source>
        <dbReference type="Pfam" id="PF04970"/>
    </source>
</evidence>
<feature type="domain" description="LRAT" evidence="1">
    <location>
        <begin position="94"/>
        <end position="161"/>
    </location>
</feature>
<sequence>MLNMAYSLFKNITELFFLAIVYVTQSNINKSLLHEISFDDDDKIFEGKISQFLENYDILIRKYDDTLLSNLGILHYGFISDSEKGEIIQYYGEGQNKNDAQVKRMKLIDFTKSSQINEFYIFRIKKEHLNNDFIIKTIILNREGERKYDILTNNCENLCLDILIKSEYRHLYQTQVEYLIKSMKIINDERLFKEKIKDNLEHFLKQLIPCKFDSLGNTMTVYKNKLEIFYI</sequence>
<protein>
    <recommendedName>
        <fullName evidence="1">LRAT domain-containing protein</fullName>
    </recommendedName>
</protein>
<reference evidence="2" key="1">
    <citation type="journal article" date="2017" name="Science">
        <title>Giant viruses with an expanded complement of translation system components.</title>
        <authorList>
            <person name="Schulz F."/>
            <person name="Yutin N."/>
            <person name="Ivanova N.N."/>
            <person name="Ortega D.R."/>
            <person name="Lee T.K."/>
            <person name="Vierheilig J."/>
            <person name="Daims H."/>
            <person name="Horn M."/>
            <person name="Wagner M."/>
            <person name="Jensen G.J."/>
            <person name="Kyrpides N.C."/>
            <person name="Koonin E.V."/>
            <person name="Woyke T."/>
        </authorList>
    </citation>
    <scope>NUCLEOTIDE SEQUENCE</scope>
    <source>
        <strain evidence="2">CTV1</strain>
    </source>
</reference>